<sequence>MALWIVVLLFPVAFAAVPRVAGRSAVAAAAYRAGARLLDARTGEVFDFARRHGIAQSFIAAPAGAPAWADDRNALWNAAEAAETRKNSTVAREWLVALPAELDAEARAQLVRDLAAELVRRYGVAVDAAIHAPSERGDDRNHHAHLLTSTRTLTAEGLGAKTRILDAAKTGGAEIEHMRAWWADTVNDALEAAGSRERIDPRAKAVQGAEAAARAQEAAQEADALEALAAAPKSLSDARKGFVAAITHPRAVLAPNGAAAAQSARAEARRLSKRAARLAKPVQRHEGPQGRAVSLKIEARQQEEAIAEAEARRQRKAEADERQRKEAQQAETRRLTDEAKTPRAAQQEVAQRLNPVERSMAHWMKQAETFPTPAQPWSRPSFVFSPETVWRGIASAGVQATDMQIWEIVSSVMRRWIERITEALPAIKPGPNVWRAFTGGHIEAAQTLETLTSLEGGDPALRSPLLPAIRQHEQREFERRWQADQEAQARRAYRPDPSPKPSRRSNPKDDLEM</sequence>
<feature type="domain" description="MobA/MobL protein" evidence="4">
    <location>
        <begin position="23"/>
        <end position="217"/>
    </location>
</feature>
<evidence type="ECO:0000259" key="4">
    <source>
        <dbReference type="Pfam" id="PF03389"/>
    </source>
</evidence>
<feature type="chain" id="PRO_5012791317" description="MobA/MobL protein domain-containing protein" evidence="3">
    <location>
        <begin position="16"/>
        <end position="513"/>
    </location>
</feature>
<evidence type="ECO:0000256" key="3">
    <source>
        <dbReference type="SAM" id="SignalP"/>
    </source>
</evidence>
<dbReference type="InterPro" id="IPR005053">
    <property type="entry name" value="MobA_MobL"/>
</dbReference>
<feature type="compositionally biased region" description="Basic and acidic residues" evidence="2">
    <location>
        <begin position="306"/>
        <end position="341"/>
    </location>
</feature>
<evidence type="ECO:0000313" key="5">
    <source>
        <dbReference type="EMBL" id="CEM48562.1"/>
    </source>
</evidence>
<evidence type="ECO:0000256" key="2">
    <source>
        <dbReference type="SAM" id="MobiDB-lite"/>
    </source>
</evidence>
<evidence type="ECO:0000256" key="1">
    <source>
        <dbReference type="ARBA" id="ARBA00022971"/>
    </source>
</evidence>
<gene>
    <name evidence="5" type="ORF">Cvel_32347</name>
</gene>
<organism evidence="5">
    <name type="scientific">Chromera velia CCMP2878</name>
    <dbReference type="NCBI Taxonomy" id="1169474"/>
    <lineage>
        <taxon>Eukaryota</taxon>
        <taxon>Sar</taxon>
        <taxon>Alveolata</taxon>
        <taxon>Colpodellida</taxon>
        <taxon>Chromeraceae</taxon>
        <taxon>Chromera</taxon>
    </lineage>
</organism>
<feature type="signal peptide" evidence="3">
    <location>
        <begin position="1"/>
        <end position="15"/>
    </location>
</feature>
<dbReference type="NCBIfam" id="NF041496">
    <property type="entry name" value="MobQ"/>
    <property type="match status" value="1"/>
</dbReference>
<feature type="region of interest" description="Disordered" evidence="2">
    <location>
        <begin position="473"/>
        <end position="513"/>
    </location>
</feature>
<reference evidence="5" key="1">
    <citation type="submission" date="2014-11" db="EMBL/GenBank/DDBJ databases">
        <authorList>
            <person name="Otto D Thomas"/>
            <person name="Naeem Raeece"/>
        </authorList>
    </citation>
    <scope>NUCLEOTIDE SEQUENCE</scope>
</reference>
<dbReference type="VEuPathDB" id="CryptoDB:Cvel_32347"/>
<keyword evidence="1" id="KW-0184">Conjugation</keyword>
<name>A0A0G4HVR1_9ALVE</name>
<dbReference type="Pfam" id="PF03389">
    <property type="entry name" value="MobA_MobL"/>
    <property type="match status" value="1"/>
</dbReference>
<dbReference type="EMBL" id="CDMZ01004074">
    <property type="protein sequence ID" value="CEM48562.1"/>
    <property type="molecule type" value="Genomic_DNA"/>
</dbReference>
<protein>
    <recommendedName>
        <fullName evidence="4">MobA/MobL protein domain-containing protein</fullName>
    </recommendedName>
</protein>
<dbReference type="AlphaFoldDB" id="A0A0G4HVR1"/>
<proteinExistence type="predicted"/>
<feature type="compositionally biased region" description="Basic and acidic residues" evidence="2">
    <location>
        <begin position="473"/>
        <end position="489"/>
    </location>
</feature>
<keyword evidence="3" id="KW-0732">Signal</keyword>
<accession>A0A0G4HVR1</accession>
<feature type="region of interest" description="Disordered" evidence="2">
    <location>
        <begin position="306"/>
        <end position="350"/>
    </location>
</feature>
<dbReference type="Gene3D" id="3.30.930.30">
    <property type="match status" value="1"/>
</dbReference>